<feature type="signal peptide" evidence="2">
    <location>
        <begin position="1"/>
        <end position="30"/>
    </location>
</feature>
<accession>A0A6L3ZG39</accession>
<keyword evidence="2" id="KW-0732">Signal</keyword>
<dbReference type="AlphaFoldDB" id="A0A6L3ZG39"/>
<organism evidence="3 4">
    <name type="scientific">Phaeocystidibacter marisrubri</name>
    <dbReference type="NCBI Taxonomy" id="1577780"/>
    <lineage>
        <taxon>Bacteria</taxon>
        <taxon>Pseudomonadati</taxon>
        <taxon>Bacteroidota</taxon>
        <taxon>Flavobacteriia</taxon>
        <taxon>Flavobacteriales</taxon>
        <taxon>Phaeocystidibacteraceae</taxon>
        <taxon>Phaeocystidibacter</taxon>
    </lineage>
</organism>
<dbReference type="OrthoDB" id="827641at2"/>
<gene>
    <name evidence="3" type="ORF">F8C82_01060</name>
</gene>
<dbReference type="EMBL" id="WBVQ01000001">
    <property type="protein sequence ID" value="KAB2817012.1"/>
    <property type="molecule type" value="Genomic_DNA"/>
</dbReference>
<name>A0A6L3ZG39_9FLAO</name>
<evidence type="ECO:0000313" key="3">
    <source>
        <dbReference type="EMBL" id="KAB2817012.1"/>
    </source>
</evidence>
<protein>
    <submittedName>
        <fullName evidence="3">Uncharacterized protein</fullName>
    </submittedName>
</protein>
<feature type="chain" id="PRO_5026861245" evidence="2">
    <location>
        <begin position="31"/>
        <end position="125"/>
    </location>
</feature>
<evidence type="ECO:0000256" key="1">
    <source>
        <dbReference type="SAM" id="MobiDB-lite"/>
    </source>
</evidence>
<comment type="caution">
    <text evidence="3">The sequence shown here is derived from an EMBL/GenBank/DDBJ whole genome shotgun (WGS) entry which is preliminary data.</text>
</comment>
<keyword evidence="4" id="KW-1185">Reference proteome</keyword>
<feature type="compositionally biased region" description="Polar residues" evidence="1">
    <location>
        <begin position="89"/>
        <end position="106"/>
    </location>
</feature>
<dbReference type="Proteomes" id="UP000484164">
    <property type="component" value="Unassembled WGS sequence"/>
</dbReference>
<evidence type="ECO:0000256" key="2">
    <source>
        <dbReference type="SAM" id="SignalP"/>
    </source>
</evidence>
<evidence type="ECO:0000313" key="4">
    <source>
        <dbReference type="Proteomes" id="UP000484164"/>
    </source>
</evidence>
<dbReference type="RefSeq" id="WP_151691584.1">
    <property type="nucleotide sequence ID" value="NZ_BMGX01000002.1"/>
</dbReference>
<sequence length="125" mass="14038">MLQFIRTNAMMKITWIFMAVHLLNMSVDVADDKCISTAEAVQFNEWDSLMELVLEGAIGVENAFEESSSDEDPNPTTFKLQQFLPHSTETHSILTFSKRPSPNSGYRSPDLEEGFGRTVTPPPQV</sequence>
<feature type="region of interest" description="Disordered" evidence="1">
    <location>
        <begin position="89"/>
        <end position="125"/>
    </location>
</feature>
<proteinExistence type="predicted"/>
<reference evidence="3 4" key="1">
    <citation type="submission" date="2019-10" db="EMBL/GenBank/DDBJ databases">
        <title>Genome sequence of Phaeocystidibacter marisrubri JCM30614 (type strain).</title>
        <authorList>
            <person name="Bowman J.P."/>
        </authorList>
    </citation>
    <scope>NUCLEOTIDE SEQUENCE [LARGE SCALE GENOMIC DNA]</scope>
    <source>
        <strain evidence="3 4">JCM 30614</strain>
    </source>
</reference>